<dbReference type="EMBL" id="CDOD01000016">
    <property type="protein sequence ID" value="CEN34785.1"/>
    <property type="molecule type" value="Genomic_DNA"/>
</dbReference>
<keyword evidence="8" id="KW-1185">Reference proteome</keyword>
<organism evidence="7 8">
    <name type="scientific">Capnocytophaga cynodegmi</name>
    <dbReference type="NCBI Taxonomy" id="28189"/>
    <lineage>
        <taxon>Bacteria</taxon>
        <taxon>Pseudomonadati</taxon>
        <taxon>Bacteroidota</taxon>
        <taxon>Flavobacteriia</taxon>
        <taxon>Flavobacteriales</taxon>
        <taxon>Flavobacteriaceae</taxon>
        <taxon>Capnocytophaga</taxon>
    </lineage>
</organism>
<feature type="transmembrane region" description="Helical" evidence="5">
    <location>
        <begin position="192"/>
        <end position="219"/>
    </location>
</feature>
<dbReference type="InterPro" id="IPR007016">
    <property type="entry name" value="O-antigen_ligase-rel_domated"/>
</dbReference>
<keyword evidence="4 5" id="KW-0472">Membrane</keyword>
<feature type="transmembrane region" description="Helical" evidence="5">
    <location>
        <begin position="64"/>
        <end position="84"/>
    </location>
</feature>
<dbReference type="AlphaFoldDB" id="A0A0B7H5Z5"/>
<evidence type="ECO:0000313" key="8">
    <source>
        <dbReference type="Proteomes" id="UP000038055"/>
    </source>
</evidence>
<feature type="transmembrane region" description="Helical" evidence="5">
    <location>
        <begin position="34"/>
        <end position="52"/>
    </location>
</feature>
<name>A0A0B7H5Z5_9FLAO</name>
<sequence>MSTDIKNTTESNIEQKYFILLLTYSLLPGIYKVLNNQAIMLFSVPIILYLFYKSIKNYRAKKIDIPFIVFFCYAIIQSFLWLCSPWVNKIGILMGIYLNILPMLGFFISRGDLDFKVFTKIILKIVIIHCILGIILYPIFSIVDHSNPIVKKITEGVAYGRMSSVAGSLIFGNLMLVGFIVSFFSDKRFLPLIVFCLIFNAQRSAWGASLFSVLIYLYFLLKNLEIKNFTSYVFSISLFSVAAIFFISNYVNFDIDFMLSRIDSIGEASSERNSQWLKSIENFFSYPLGVGVGQVGQIASRYNEAKSMYDVIPDGDYFRILYEHGFIGALFFIFVIISAFLSLFLIRKRDKILILVLVIGYLIQMIGSNISEFYFTNFIYWTIFGYYFLFLNQNYKFKI</sequence>
<feature type="transmembrane region" description="Helical" evidence="5">
    <location>
        <begin position="231"/>
        <end position="251"/>
    </location>
</feature>
<keyword evidence="2 5" id="KW-0812">Transmembrane</keyword>
<gene>
    <name evidence="7" type="ORF">CCYN2B_230015</name>
</gene>
<comment type="subcellular location">
    <subcellularLocation>
        <location evidence="1">Membrane</location>
        <topology evidence="1">Multi-pass membrane protein</topology>
    </subcellularLocation>
</comment>
<evidence type="ECO:0000256" key="4">
    <source>
        <dbReference type="ARBA" id="ARBA00023136"/>
    </source>
</evidence>
<feature type="transmembrane region" description="Helical" evidence="5">
    <location>
        <begin position="121"/>
        <end position="143"/>
    </location>
</feature>
<feature type="transmembrane region" description="Helical" evidence="5">
    <location>
        <begin position="320"/>
        <end position="345"/>
    </location>
</feature>
<dbReference type="PANTHER" id="PTHR37422:SF17">
    <property type="entry name" value="O-ANTIGEN LIGASE"/>
    <property type="match status" value="1"/>
</dbReference>
<evidence type="ECO:0000259" key="6">
    <source>
        <dbReference type="Pfam" id="PF04932"/>
    </source>
</evidence>
<feature type="transmembrane region" description="Helical" evidence="5">
    <location>
        <begin position="373"/>
        <end position="391"/>
    </location>
</feature>
<dbReference type="InterPro" id="IPR051533">
    <property type="entry name" value="WaaL-like"/>
</dbReference>
<feature type="transmembrane region" description="Helical" evidence="5">
    <location>
        <begin position="90"/>
        <end position="109"/>
    </location>
</feature>
<dbReference type="RefSeq" id="WP_041991659.1">
    <property type="nucleotide sequence ID" value="NZ_BOQH01000002.1"/>
</dbReference>
<feature type="transmembrane region" description="Helical" evidence="5">
    <location>
        <begin position="352"/>
        <end position="367"/>
    </location>
</feature>
<dbReference type="Proteomes" id="UP000038055">
    <property type="component" value="Unassembled WGS sequence"/>
</dbReference>
<evidence type="ECO:0000313" key="7">
    <source>
        <dbReference type="EMBL" id="CEN34785.1"/>
    </source>
</evidence>
<feature type="domain" description="O-antigen ligase-related" evidence="6">
    <location>
        <begin position="192"/>
        <end position="333"/>
    </location>
</feature>
<proteinExistence type="predicted"/>
<evidence type="ECO:0000256" key="1">
    <source>
        <dbReference type="ARBA" id="ARBA00004141"/>
    </source>
</evidence>
<reference evidence="8" key="1">
    <citation type="submission" date="2015-01" db="EMBL/GenBank/DDBJ databases">
        <authorList>
            <person name="MANFREDI Pablo"/>
        </authorList>
    </citation>
    <scope>NUCLEOTIDE SEQUENCE [LARGE SCALE GENOMIC DNA]</scope>
    <source>
        <strain evidence="8">Ccyn2B</strain>
    </source>
</reference>
<keyword evidence="3 5" id="KW-1133">Transmembrane helix</keyword>
<dbReference type="PANTHER" id="PTHR37422">
    <property type="entry name" value="TEICHURONIC ACID BIOSYNTHESIS PROTEIN TUAE"/>
    <property type="match status" value="1"/>
</dbReference>
<evidence type="ECO:0000256" key="2">
    <source>
        <dbReference type="ARBA" id="ARBA00022692"/>
    </source>
</evidence>
<accession>A0A0B7H5Z5</accession>
<feature type="transmembrane region" description="Helical" evidence="5">
    <location>
        <begin position="283"/>
        <end position="300"/>
    </location>
</feature>
<dbReference type="Pfam" id="PF04932">
    <property type="entry name" value="Wzy_C"/>
    <property type="match status" value="1"/>
</dbReference>
<dbReference type="GO" id="GO:0016020">
    <property type="term" value="C:membrane"/>
    <property type="evidence" value="ECO:0007669"/>
    <property type="project" value="UniProtKB-SubCell"/>
</dbReference>
<evidence type="ECO:0000256" key="5">
    <source>
        <dbReference type="SAM" id="Phobius"/>
    </source>
</evidence>
<evidence type="ECO:0000256" key="3">
    <source>
        <dbReference type="ARBA" id="ARBA00022989"/>
    </source>
</evidence>
<protein>
    <recommendedName>
        <fullName evidence="6">O-antigen ligase-related domain-containing protein</fullName>
    </recommendedName>
</protein>
<feature type="transmembrane region" description="Helical" evidence="5">
    <location>
        <begin position="163"/>
        <end position="185"/>
    </location>
</feature>